<reference evidence="3" key="1">
    <citation type="journal article" date="2011" name="Nat. Genet.">
        <title>The Arabidopsis lyrata genome sequence and the basis of rapid genome size change.</title>
        <authorList>
            <person name="Hu T.T."/>
            <person name="Pattyn P."/>
            <person name="Bakker E.G."/>
            <person name="Cao J."/>
            <person name="Cheng J.-F."/>
            <person name="Clark R.M."/>
            <person name="Fahlgren N."/>
            <person name="Fawcett J.A."/>
            <person name="Grimwood J."/>
            <person name="Gundlach H."/>
            <person name="Haberer G."/>
            <person name="Hollister J.D."/>
            <person name="Ossowski S."/>
            <person name="Ottilar R.P."/>
            <person name="Salamov A.A."/>
            <person name="Schneeberger K."/>
            <person name="Spannagl M."/>
            <person name="Wang X."/>
            <person name="Yang L."/>
            <person name="Nasrallah M.E."/>
            <person name="Bergelson J."/>
            <person name="Carrington J.C."/>
            <person name="Gaut B.S."/>
            <person name="Schmutz J."/>
            <person name="Mayer K.F.X."/>
            <person name="Van de Peer Y."/>
            <person name="Grigoriev I.V."/>
            <person name="Nordborg M."/>
            <person name="Weigel D."/>
            <person name="Guo Y.-L."/>
        </authorList>
    </citation>
    <scope>NUCLEOTIDE SEQUENCE [LARGE SCALE GENOMIC DNA]</scope>
    <source>
        <strain evidence="3">cv. MN47</strain>
    </source>
</reference>
<gene>
    <name evidence="2" type="ORF">ARALYDRAFT_918204</name>
</gene>
<dbReference type="Gramene" id="scaffold_801604.1">
    <property type="protein sequence ID" value="scaffold_801604.1"/>
    <property type="gene ID" value="scaffold_801604.1"/>
</dbReference>
<keyword evidence="3" id="KW-1185">Reference proteome</keyword>
<dbReference type="AlphaFoldDB" id="D7MRI2"/>
<feature type="region of interest" description="Disordered" evidence="1">
    <location>
        <begin position="67"/>
        <end position="89"/>
    </location>
</feature>
<evidence type="ECO:0000256" key="1">
    <source>
        <dbReference type="SAM" id="MobiDB-lite"/>
    </source>
</evidence>
<evidence type="ECO:0000313" key="3">
    <source>
        <dbReference type="Proteomes" id="UP000008694"/>
    </source>
</evidence>
<protein>
    <submittedName>
        <fullName evidence="2">Uncharacterized protein</fullName>
    </submittedName>
</protein>
<sequence>MGKSKDKRKAVDEVDEAVITKKKHKTGHDSMIEANLSAIKRTVDSLKEDVDGIKTGINSILARLDSSKAHTEVPWSPSSSDDSSTYEYY</sequence>
<dbReference type="EMBL" id="GL348720">
    <property type="protein sequence ID" value="EFH42134.1"/>
    <property type="molecule type" value="Genomic_DNA"/>
</dbReference>
<dbReference type="HOGENOM" id="CLU_2457859_0_0_1"/>
<evidence type="ECO:0000313" key="2">
    <source>
        <dbReference type="EMBL" id="EFH42134.1"/>
    </source>
</evidence>
<name>D7MRI2_ARALL</name>
<dbReference type="Proteomes" id="UP000008694">
    <property type="component" value="Unassembled WGS sequence"/>
</dbReference>
<proteinExistence type="predicted"/>
<organism evidence="3">
    <name type="scientific">Arabidopsis lyrata subsp. lyrata</name>
    <name type="common">Lyre-leaved rock-cress</name>
    <dbReference type="NCBI Taxonomy" id="81972"/>
    <lineage>
        <taxon>Eukaryota</taxon>
        <taxon>Viridiplantae</taxon>
        <taxon>Streptophyta</taxon>
        <taxon>Embryophyta</taxon>
        <taxon>Tracheophyta</taxon>
        <taxon>Spermatophyta</taxon>
        <taxon>Magnoliopsida</taxon>
        <taxon>eudicotyledons</taxon>
        <taxon>Gunneridae</taxon>
        <taxon>Pentapetalae</taxon>
        <taxon>rosids</taxon>
        <taxon>malvids</taxon>
        <taxon>Brassicales</taxon>
        <taxon>Brassicaceae</taxon>
        <taxon>Camelineae</taxon>
        <taxon>Arabidopsis</taxon>
    </lineage>
</organism>
<accession>D7MRI2</accession>